<accession>A0A4Q9FGL5</accession>
<dbReference type="Proteomes" id="UP000291142">
    <property type="component" value="Unassembled WGS sequence"/>
</dbReference>
<gene>
    <name evidence="1" type="ORF">EYD45_08790</name>
</gene>
<sequence length="222" mass="26186">MLDNYYKNIKDKFLVEDNALFRFGSIDDGGYYLNPKTIKASDILFSGGISYNVEFEYDIFRFNKEIDIVMVDPTVSGIKLISKGLARLFFKKLDKTRYLFNTLIFNYLIKQKRCSHLKLWLKKPERIFKLIEPKINRDSKVLLKLDIEGGEYDFLDEIIENLNRFSALVFEFHDMHLHHEKVYNFIERCSTLFNLVFIEENPSGGYASNGEPKCVEMTLERQ</sequence>
<dbReference type="EMBL" id="SIRT01000006">
    <property type="protein sequence ID" value="TBN03604.1"/>
    <property type="molecule type" value="Genomic_DNA"/>
</dbReference>
<organism evidence="1 2">
    <name type="scientific">Hyunsoonleella flava</name>
    <dbReference type="NCBI Taxonomy" id="2527939"/>
    <lineage>
        <taxon>Bacteria</taxon>
        <taxon>Pseudomonadati</taxon>
        <taxon>Bacteroidota</taxon>
        <taxon>Flavobacteriia</taxon>
        <taxon>Flavobacteriales</taxon>
        <taxon>Flavobacteriaceae</taxon>
    </lineage>
</organism>
<evidence type="ECO:0000313" key="2">
    <source>
        <dbReference type="Proteomes" id="UP000291142"/>
    </source>
</evidence>
<evidence type="ECO:0008006" key="3">
    <source>
        <dbReference type="Google" id="ProtNLM"/>
    </source>
</evidence>
<reference evidence="1 2" key="1">
    <citation type="submission" date="2019-02" db="EMBL/GenBank/DDBJ databases">
        <title>Hyunsoonleella sp., isolated from marine sediment.</title>
        <authorList>
            <person name="Liu B.-T."/>
        </authorList>
    </citation>
    <scope>NUCLEOTIDE SEQUENCE [LARGE SCALE GENOMIC DNA]</scope>
    <source>
        <strain evidence="1 2">T58</strain>
    </source>
</reference>
<comment type="caution">
    <text evidence="1">The sequence shown here is derived from an EMBL/GenBank/DDBJ whole genome shotgun (WGS) entry which is preliminary data.</text>
</comment>
<dbReference type="SUPFAM" id="SSF53335">
    <property type="entry name" value="S-adenosyl-L-methionine-dependent methyltransferases"/>
    <property type="match status" value="1"/>
</dbReference>
<proteinExistence type="predicted"/>
<dbReference type="OrthoDB" id="9812600at2"/>
<dbReference type="RefSeq" id="WP_130964172.1">
    <property type="nucleotide sequence ID" value="NZ_SIRT01000006.1"/>
</dbReference>
<dbReference type="InterPro" id="IPR029063">
    <property type="entry name" value="SAM-dependent_MTases_sf"/>
</dbReference>
<dbReference type="AlphaFoldDB" id="A0A4Q9FGL5"/>
<name>A0A4Q9FGL5_9FLAO</name>
<evidence type="ECO:0000313" key="1">
    <source>
        <dbReference type="EMBL" id="TBN03604.1"/>
    </source>
</evidence>
<keyword evidence="2" id="KW-1185">Reference proteome</keyword>
<protein>
    <recommendedName>
        <fullName evidence="3">Methyltransferase FkbM domain-containing protein</fullName>
    </recommendedName>
</protein>